<evidence type="ECO:0000259" key="3">
    <source>
        <dbReference type="Pfam" id="PF00188"/>
    </source>
</evidence>
<feature type="chain" id="PRO_5047247499" description="SCP domain-containing protein" evidence="2">
    <location>
        <begin position="21"/>
        <end position="326"/>
    </location>
</feature>
<comment type="caution">
    <text evidence="4">The sequence shown here is derived from an EMBL/GenBank/DDBJ whole genome shotgun (WGS) entry which is preliminary data.</text>
</comment>
<feature type="compositionally biased region" description="Polar residues" evidence="1">
    <location>
        <begin position="40"/>
        <end position="49"/>
    </location>
</feature>
<feature type="domain" description="SCP" evidence="3">
    <location>
        <begin position="83"/>
        <end position="184"/>
    </location>
</feature>
<feature type="region of interest" description="Disordered" evidence="1">
    <location>
        <begin position="30"/>
        <end position="52"/>
    </location>
</feature>
<evidence type="ECO:0000256" key="2">
    <source>
        <dbReference type="SAM" id="SignalP"/>
    </source>
</evidence>
<gene>
    <name evidence="4" type="ORF">Q8F55_004900</name>
</gene>
<reference evidence="4 5" key="1">
    <citation type="submission" date="2023-08" db="EMBL/GenBank/DDBJ databases">
        <title>Annotated Genome Sequence of Vanrija albida AlHP1.</title>
        <authorList>
            <person name="Herzog R."/>
        </authorList>
    </citation>
    <scope>NUCLEOTIDE SEQUENCE [LARGE SCALE GENOMIC DNA]</scope>
    <source>
        <strain evidence="4 5">AlHP1</strain>
    </source>
</reference>
<organism evidence="4 5">
    <name type="scientific">Vanrija albida</name>
    <dbReference type="NCBI Taxonomy" id="181172"/>
    <lineage>
        <taxon>Eukaryota</taxon>
        <taxon>Fungi</taxon>
        <taxon>Dikarya</taxon>
        <taxon>Basidiomycota</taxon>
        <taxon>Agaricomycotina</taxon>
        <taxon>Tremellomycetes</taxon>
        <taxon>Trichosporonales</taxon>
        <taxon>Trichosporonaceae</taxon>
        <taxon>Vanrija</taxon>
    </lineage>
</organism>
<accession>A0ABR3Q0W3</accession>
<dbReference type="GeneID" id="95985943"/>
<evidence type="ECO:0000313" key="4">
    <source>
        <dbReference type="EMBL" id="KAL1408097.1"/>
    </source>
</evidence>
<dbReference type="EMBL" id="JBBXJM010000004">
    <property type="protein sequence ID" value="KAL1408097.1"/>
    <property type="molecule type" value="Genomic_DNA"/>
</dbReference>
<protein>
    <recommendedName>
        <fullName evidence="3">SCP domain-containing protein</fullName>
    </recommendedName>
</protein>
<proteinExistence type="predicted"/>
<dbReference type="Pfam" id="PF00188">
    <property type="entry name" value="CAP"/>
    <property type="match status" value="1"/>
</dbReference>
<feature type="signal peptide" evidence="2">
    <location>
        <begin position="1"/>
        <end position="20"/>
    </location>
</feature>
<keyword evidence="5" id="KW-1185">Reference proteome</keyword>
<sequence length="326" mass="33502">MKPLALTLLLAASSSAITIAQHTTSAGSTRLTCRPKTTSHKPTGTTSAPQPCGTCPQPDVLTEVPATPGAIKAAVVPLSDEQRRGAGLPVAAWDDELARYAKGQAGLCGRGGVDNSITSSKVATAADATSYDIGAQFKDALAGDTGAADPPQRADNARIGCGVALCSAGTLIDHVQAVHFVCQYSEWTGTTSAPPPCGTCPQPDVLTTPPLTEEQVKAAVGPLSDAQRQGASLPVVAWDDALAAKARERACRFDRDSPTTIWTSRVATAALANDYPIAGDWADAVQRTAAPPANATHSKIGCALSLCRAGTVIDHVQAVVFSCEYS</sequence>
<evidence type="ECO:0000256" key="1">
    <source>
        <dbReference type="SAM" id="MobiDB-lite"/>
    </source>
</evidence>
<keyword evidence="2" id="KW-0732">Signal</keyword>
<evidence type="ECO:0000313" key="5">
    <source>
        <dbReference type="Proteomes" id="UP001565368"/>
    </source>
</evidence>
<dbReference type="SUPFAM" id="SSF55797">
    <property type="entry name" value="PR-1-like"/>
    <property type="match status" value="2"/>
</dbReference>
<name>A0ABR3Q0W3_9TREE</name>
<dbReference type="RefSeq" id="XP_069208041.1">
    <property type="nucleotide sequence ID" value="XM_069353399.1"/>
</dbReference>
<dbReference type="Proteomes" id="UP001565368">
    <property type="component" value="Unassembled WGS sequence"/>
</dbReference>
<dbReference type="InterPro" id="IPR035940">
    <property type="entry name" value="CAP_sf"/>
</dbReference>
<dbReference type="InterPro" id="IPR014044">
    <property type="entry name" value="CAP_dom"/>
</dbReference>